<comment type="caution">
    <text evidence="2">The sequence shown here is derived from an EMBL/GenBank/DDBJ whole genome shotgun (WGS) entry which is preliminary data.</text>
</comment>
<dbReference type="PANTHER" id="PTHR11017">
    <property type="entry name" value="LEUCINE-RICH REPEAT-CONTAINING PROTEIN"/>
    <property type="match status" value="1"/>
</dbReference>
<dbReference type="Pfam" id="PF23282">
    <property type="entry name" value="WHD_ROQ1"/>
    <property type="match status" value="1"/>
</dbReference>
<dbReference type="Gene3D" id="1.10.8.430">
    <property type="entry name" value="Helical domain of apoptotic protease-activating factors"/>
    <property type="match status" value="1"/>
</dbReference>
<dbReference type="InterPro" id="IPR058192">
    <property type="entry name" value="WHD_ROQ1-like"/>
</dbReference>
<dbReference type="PANTHER" id="PTHR11017:SF385">
    <property type="entry name" value="DISEASE RESISTANCE PROTEIN (TIR-NBS-LRR CLASS)-RELATED"/>
    <property type="match status" value="1"/>
</dbReference>
<name>A0AAW1PPN0_9CHLO</name>
<dbReference type="AlphaFoldDB" id="A0AAW1PPN0"/>
<reference evidence="2 3" key="1">
    <citation type="journal article" date="2024" name="Nat. Commun.">
        <title>Phylogenomics reveals the evolutionary origins of lichenization in chlorophyte algae.</title>
        <authorList>
            <person name="Puginier C."/>
            <person name="Libourel C."/>
            <person name="Otte J."/>
            <person name="Skaloud P."/>
            <person name="Haon M."/>
            <person name="Grisel S."/>
            <person name="Petersen M."/>
            <person name="Berrin J.G."/>
            <person name="Delaux P.M."/>
            <person name="Dal Grande F."/>
            <person name="Keller J."/>
        </authorList>
    </citation>
    <scope>NUCLEOTIDE SEQUENCE [LARGE SCALE GENOMIC DNA]</scope>
    <source>
        <strain evidence="2 3">SAG 2043</strain>
    </source>
</reference>
<protein>
    <recommendedName>
        <fullName evidence="1">Disease resistance protein Roq1-like winged-helix domain-containing protein</fullName>
    </recommendedName>
</protein>
<dbReference type="Proteomes" id="UP001489004">
    <property type="component" value="Unassembled WGS sequence"/>
</dbReference>
<keyword evidence="3" id="KW-1185">Reference proteome</keyword>
<accession>A0AAW1PPN0</accession>
<evidence type="ECO:0000313" key="3">
    <source>
        <dbReference type="Proteomes" id="UP001489004"/>
    </source>
</evidence>
<evidence type="ECO:0000313" key="2">
    <source>
        <dbReference type="EMBL" id="KAK9811725.1"/>
    </source>
</evidence>
<dbReference type="InterPro" id="IPR044974">
    <property type="entry name" value="Disease_R_plants"/>
</dbReference>
<evidence type="ECO:0000259" key="1">
    <source>
        <dbReference type="Pfam" id="PF23282"/>
    </source>
</evidence>
<dbReference type="GO" id="GO:0006952">
    <property type="term" value="P:defense response"/>
    <property type="evidence" value="ECO:0007669"/>
    <property type="project" value="InterPro"/>
</dbReference>
<feature type="domain" description="Disease resistance protein Roq1-like winged-helix" evidence="1">
    <location>
        <begin position="170"/>
        <end position="235"/>
    </location>
</feature>
<organism evidence="2 3">
    <name type="scientific">[Myrmecia] bisecta</name>
    <dbReference type="NCBI Taxonomy" id="41462"/>
    <lineage>
        <taxon>Eukaryota</taxon>
        <taxon>Viridiplantae</taxon>
        <taxon>Chlorophyta</taxon>
        <taxon>core chlorophytes</taxon>
        <taxon>Trebouxiophyceae</taxon>
        <taxon>Trebouxiales</taxon>
        <taxon>Trebouxiaceae</taxon>
        <taxon>Myrmecia</taxon>
    </lineage>
</organism>
<proteinExistence type="predicted"/>
<dbReference type="InterPro" id="IPR027417">
    <property type="entry name" value="P-loop_NTPase"/>
</dbReference>
<dbReference type="InterPro" id="IPR042197">
    <property type="entry name" value="Apaf_helical"/>
</dbReference>
<dbReference type="SUPFAM" id="SSF52540">
    <property type="entry name" value="P-loop containing nucleoside triphosphate hydrolases"/>
    <property type="match status" value="1"/>
</dbReference>
<dbReference type="GO" id="GO:0043531">
    <property type="term" value="F:ADP binding"/>
    <property type="evidence" value="ECO:0007669"/>
    <property type="project" value="InterPro"/>
</dbReference>
<sequence length="329" mass="36122">MQRSLPQTPVSLLESWKAALTWVKGVGGVSGWVHDPTTQSEAELVDKVIANILDALTITRALPSLAGIDFRIEELLKSPVLRQDEANVQHGTDLLRMRLGEMHGLRPTMVQACAGLPLTLKVLGGFLNGKSAAIWTETLHKLRQAKDLPVDDNNKVFQRLRISYDGLDWEEQQMFLDVACLLLGRSAATAKRIWAGSGWSPHSGLFLLTSRCLLTVDEDGNLAMHDQLRDMGRAIEARGPGMRQDLPITDRKRLWLSDKEQMRLLKKAGGALPNLAGLDATAYASLRSDGYRAVLPECSWACGPKEQLSIVQSAQHAALPASHQVPTNT</sequence>
<dbReference type="EMBL" id="JALJOR010000009">
    <property type="protein sequence ID" value="KAK9811725.1"/>
    <property type="molecule type" value="Genomic_DNA"/>
</dbReference>
<gene>
    <name evidence="2" type="ORF">WJX72_009051</name>
</gene>